<dbReference type="Pfam" id="PF00149">
    <property type="entry name" value="Metallophos"/>
    <property type="match status" value="1"/>
</dbReference>
<dbReference type="Gene3D" id="3.60.21.10">
    <property type="match status" value="1"/>
</dbReference>
<keyword evidence="2" id="KW-0378">Hydrolase</keyword>
<evidence type="ECO:0000256" key="1">
    <source>
        <dbReference type="ARBA" id="ARBA00022723"/>
    </source>
</evidence>
<dbReference type="Proteomes" id="UP001229025">
    <property type="component" value="Unassembled WGS sequence"/>
</dbReference>
<gene>
    <name evidence="6" type="ORF">QLT01_02060</name>
</gene>
<evidence type="ECO:0000256" key="2">
    <source>
        <dbReference type="ARBA" id="ARBA00022801"/>
    </source>
</evidence>
<name>A0ABT6UM22_9GAMM</name>
<comment type="caution">
    <text evidence="6">The sequence shown here is derived from an EMBL/GenBank/DDBJ whole genome shotgun (WGS) entry which is preliminary data.</text>
</comment>
<protein>
    <submittedName>
        <fullName evidence="6">Phosphodiesterase</fullName>
    </submittedName>
</protein>
<accession>A0ABT6UM22</accession>
<comment type="similarity">
    <text evidence="4">Belongs to the cyclic nucleotide phosphodiesterase class-III family.</text>
</comment>
<organism evidence="6 7">
    <name type="scientific">Cobetia amphilecti</name>
    <dbReference type="NCBI Taxonomy" id="1055104"/>
    <lineage>
        <taxon>Bacteria</taxon>
        <taxon>Pseudomonadati</taxon>
        <taxon>Pseudomonadota</taxon>
        <taxon>Gammaproteobacteria</taxon>
        <taxon>Oceanospirillales</taxon>
        <taxon>Halomonadaceae</taxon>
        <taxon>Cobetia</taxon>
    </lineage>
</organism>
<dbReference type="EMBL" id="JASCSA010000001">
    <property type="protein sequence ID" value="MDI5883138.1"/>
    <property type="molecule type" value="Genomic_DNA"/>
</dbReference>
<sequence length="309" mass="34117">MKLIHLTDTHLVAPDKRLYGLDPRARLAAAVADINLHHGDAQGVIISGDLTDRGEPAAFQALREVLEELSMPYFLGMGNHDARETLQAAFPELPRDDGGFVQYAHAFGPDADDCVLVMLDSAVAGEHGGLLCESRLAWLDACLVAHHDRRILLALHHPPMALGIRYMDDIRLQNPQALHEVIQRHGNVEHLLFGHVHRPASGVWRGLSFSTLPGVNHQVGLDLVSAADCLAGSHEPPAYGVLMIGEEQVVNHLHLYMDDSRRYFFHDTLEAAQSLEALDELIALQRDERIPTREREPLSNTLQAAEAAK</sequence>
<evidence type="ECO:0000313" key="6">
    <source>
        <dbReference type="EMBL" id="MDI5883138.1"/>
    </source>
</evidence>
<reference evidence="7" key="1">
    <citation type="submission" date="2023-07" db="EMBL/GenBank/DDBJ databases">
        <title>Genome-based characterization of strain KMM 296 and proposal for reclassification of Cobetia litoralis and Cobetia pacifica, and emended description of the species Cobetia amphilecti and Cobetia marina.</title>
        <authorList>
            <person name="Balabanova L."/>
            <person name="Nedashkovskaya O."/>
        </authorList>
    </citation>
    <scope>NUCLEOTIDE SEQUENCE [LARGE SCALE GENOMIC DNA]</scope>
    <source>
        <strain evidence="7">NRIC 0815</strain>
    </source>
</reference>
<keyword evidence="7" id="KW-1185">Reference proteome</keyword>
<dbReference type="SUPFAM" id="SSF56300">
    <property type="entry name" value="Metallo-dependent phosphatases"/>
    <property type="match status" value="1"/>
</dbReference>
<dbReference type="PANTHER" id="PTHR42988">
    <property type="entry name" value="PHOSPHOHYDROLASE"/>
    <property type="match status" value="1"/>
</dbReference>
<dbReference type="RefSeq" id="WP_284726195.1">
    <property type="nucleotide sequence ID" value="NZ_JASCSA010000001.1"/>
</dbReference>
<dbReference type="InterPro" id="IPR029052">
    <property type="entry name" value="Metallo-depent_PP-like"/>
</dbReference>
<keyword evidence="1" id="KW-0479">Metal-binding</keyword>
<dbReference type="InterPro" id="IPR004843">
    <property type="entry name" value="Calcineurin-like_PHP"/>
</dbReference>
<dbReference type="PANTHER" id="PTHR42988:SF2">
    <property type="entry name" value="CYCLIC NUCLEOTIDE PHOSPHODIESTERASE CBUA0032-RELATED"/>
    <property type="match status" value="1"/>
</dbReference>
<evidence type="ECO:0000313" key="7">
    <source>
        <dbReference type="Proteomes" id="UP001229025"/>
    </source>
</evidence>
<proteinExistence type="inferred from homology"/>
<dbReference type="InterPro" id="IPR050884">
    <property type="entry name" value="CNP_phosphodiesterase-III"/>
</dbReference>
<feature type="domain" description="Calcineurin-like phosphoesterase" evidence="5">
    <location>
        <begin position="1"/>
        <end position="199"/>
    </location>
</feature>
<keyword evidence="3" id="KW-0408">Iron</keyword>
<dbReference type="CDD" id="cd07402">
    <property type="entry name" value="MPP_GpdQ"/>
    <property type="match status" value="1"/>
</dbReference>
<evidence type="ECO:0000259" key="5">
    <source>
        <dbReference type="Pfam" id="PF00149"/>
    </source>
</evidence>
<dbReference type="InterPro" id="IPR026575">
    <property type="entry name" value="GpdQ/CpdA-like"/>
</dbReference>
<evidence type="ECO:0000256" key="4">
    <source>
        <dbReference type="ARBA" id="ARBA00025742"/>
    </source>
</evidence>
<evidence type="ECO:0000256" key="3">
    <source>
        <dbReference type="ARBA" id="ARBA00023004"/>
    </source>
</evidence>